<proteinExistence type="inferred from homology"/>
<dbReference type="Gene3D" id="3.40.50.2000">
    <property type="entry name" value="Glycogen Phosphorylase B"/>
    <property type="match status" value="2"/>
</dbReference>
<name>A0A1G9NAJ1_9FIRM</name>
<dbReference type="CDD" id="cd04300">
    <property type="entry name" value="GT35_Glycogen_Phosphorylase"/>
    <property type="match status" value="1"/>
</dbReference>
<comment type="cofactor">
    <cofactor evidence="2 11">
        <name>pyridoxal 5'-phosphate</name>
        <dbReference type="ChEBI" id="CHEBI:597326"/>
    </cofactor>
</comment>
<dbReference type="AlphaFoldDB" id="A0A1G9NAJ1"/>
<evidence type="ECO:0000256" key="3">
    <source>
        <dbReference type="ARBA" id="ARBA00006047"/>
    </source>
</evidence>
<comment type="similarity">
    <text evidence="3 11">Belongs to the glycogen phosphorylase family.</text>
</comment>
<dbReference type="GO" id="GO:0005737">
    <property type="term" value="C:cytoplasm"/>
    <property type="evidence" value="ECO:0007669"/>
    <property type="project" value="TreeGrafter"/>
</dbReference>
<dbReference type="GO" id="GO:0005980">
    <property type="term" value="P:glycogen catabolic process"/>
    <property type="evidence" value="ECO:0007669"/>
    <property type="project" value="UniProtKB-ARBA"/>
</dbReference>
<protein>
    <recommendedName>
        <fullName evidence="11">Alpha-1,4 glucan phosphorylase</fullName>
        <ecNumber evidence="11">2.4.1.1</ecNumber>
    </recommendedName>
</protein>
<dbReference type="EMBL" id="FNHB01000001">
    <property type="protein sequence ID" value="SDL83331.1"/>
    <property type="molecule type" value="Genomic_DNA"/>
</dbReference>
<dbReference type="PIRSF" id="PIRSF000460">
    <property type="entry name" value="Pprylas_GlgP"/>
    <property type="match status" value="1"/>
</dbReference>
<evidence type="ECO:0000313" key="12">
    <source>
        <dbReference type="EMBL" id="SDL83331.1"/>
    </source>
</evidence>
<evidence type="ECO:0000256" key="6">
    <source>
        <dbReference type="ARBA" id="ARBA00022679"/>
    </source>
</evidence>
<dbReference type="Proteomes" id="UP000214880">
    <property type="component" value="Unassembled WGS sequence"/>
</dbReference>
<evidence type="ECO:0000256" key="1">
    <source>
        <dbReference type="ARBA" id="ARBA00001275"/>
    </source>
</evidence>
<evidence type="ECO:0000313" key="13">
    <source>
        <dbReference type="Proteomes" id="UP000214880"/>
    </source>
</evidence>
<dbReference type="FunFam" id="3.40.50.2000:FF:000003">
    <property type="entry name" value="Alpha-1,4 glucan phosphorylase"/>
    <property type="match status" value="1"/>
</dbReference>
<reference evidence="12 13" key="1">
    <citation type="submission" date="2016-10" db="EMBL/GenBank/DDBJ databases">
        <authorList>
            <person name="de Groot N.N."/>
        </authorList>
    </citation>
    <scope>NUCLEOTIDE SEQUENCE [LARGE SCALE GENOMIC DNA]</scope>
    <source>
        <strain evidence="12 13">DSM 1736</strain>
    </source>
</reference>
<dbReference type="STRING" id="146817.SAMN04488502_101946"/>
<evidence type="ECO:0000256" key="11">
    <source>
        <dbReference type="RuleBase" id="RU000587"/>
    </source>
</evidence>
<keyword evidence="7 10" id="KW-0663">Pyridoxal phosphate</keyword>
<keyword evidence="6 11" id="KW-0808">Transferase</keyword>
<dbReference type="GO" id="GO:0008184">
    <property type="term" value="F:glycogen phosphorylase activity"/>
    <property type="evidence" value="ECO:0007669"/>
    <property type="project" value="InterPro"/>
</dbReference>
<comment type="function">
    <text evidence="9">Phosphorylase is an important allosteric enzyme in carbohydrate metabolism. Enzymes from different sources differ in their regulatory mechanisms and in their natural substrates. However, all known phosphorylases share catalytic and structural properties.</text>
</comment>
<dbReference type="OrthoDB" id="9760804at2"/>
<dbReference type="PANTHER" id="PTHR11468">
    <property type="entry name" value="GLYCOGEN PHOSPHORYLASE"/>
    <property type="match status" value="1"/>
</dbReference>
<organism evidence="12 13">
    <name type="scientific">Dendrosporobacter quercicolus</name>
    <dbReference type="NCBI Taxonomy" id="146817"/>
    <lineage>
        <taxon>Bacteria</taxon>
        <taxon>Bacillati</taxon>
        <taxon>Bacillota</taxon>
        <taxon>Negativicutes</taxon>
        <taxon>Selenomonadales</taxon>
        <taxon>Sporomusaceae</taxon>
        <taxon>Dendrosporobacter</taxon>
    </lineage>
</organism>
<comment type="catalytic activity">
    <reaction evidence="1 11">
        <text>[(1-&gt;4)-alpha-D-glucosyl](n) + phosphate = [(1-&gt;4)-alpha-D-glucosyl](n-1) + alpha-D-glucose 1-phosphate</text>
        <dbReference type="Rhea" id="RHEA:41732"/>
        <dbReference type="Rhea" id="RHEA-COMP:9584"/>
        <dbReference type="Rhea" id="RHEA-COMP:9586"/>
        <dbReference type="ChEBI" id="CHEBI:15444"/>
        <dbReference type="ChEBI" id="CHEBI:43474"/>
        <dbReference type="ChEBI" id="CHEBI:58601"/>
        <dbReference type="EC" id="2.4.1.1"/>
    </reaction>
</comment>
<dbReference type="EC" id="2.4.1.1" evidence="11"/>
<dbReference type="SUPFAM" id="SSF53756">
    <property type="entry name" value="UDP-Glycosyltransferase/glycogen phosphorylase"/>
    <property type="match status" value="1"/>
</dbReference>
<dbReference type="GO" id="GO:0030170">
    <property type="term" value="F:pyridoxal phosphate binding"/>
    <property type="evidence" value="ECO:0007669"/>
    <property type="project" value="InterPro"/>
</dbReference>
<evidence type="ECO:0000256" key="2">
    <source>
        <dbReference type="ARBA" id="ARBA00001933"/>
    </source>
</evidence>
<dbReference type="PANTHER" id="PTHR11468:SF3">
    <property type="entry name" value="GLYCOGEN PHOSPHORYLASE, LIVER FORM"/>
    <property type="match status" value="1"/>
</dbReference>
<evidence type="ECO:0000256" key="7">
    <source>
        <dbReference type="ARBA" id="ARBA00022898"/>
    </source>
</evidence>
<comment type="function">
    <text evidence="11">Allosteric enzyme that catalyzes the rate-limiting step in glycogen catabolism, the phosphorolytic cleavage of glycogen to produce glucose-1-phosphate, and plays a central role in maintaining cellular and organismal glucose homeostasis.</text>
</comment>
<feature type="modified residue" description="N6-(pyridoxal phosphate)lysine" evidence="10">
    <location>
        <position position="640"/>
    </location>
</feature>
<evidence type="ECO:0000256" key="8">
    <source>
        <dbReference type="ARBA" id="ARBA00023277"/>
    </source>
</evidence>
<keyword evidence="13" id="KW-1185">Reference proteome</keyword>
<keyword evidence="8 11" id="KW-0119">Carbohydrate metabolism</keyword>
<keyword evidence="5 11" id="KW-0328">Glycosyltransferase</keyword>
<dbReference type="NCBIfam" id="TIGR02093">
    <property type="entry name" value="P_ylase"/>
    <property type="match status" value="1"/>
</dbReference>
<dbReference type="Pfam" id="PF00343">
    <property type="entry name" value="Phosphorylase"/>
    <property type="match status" value="1"/>
</dbReference>
<sequence length="804" mass="90562">MLTKQQCKEAFQKRLLALAGVSLDEATLYNKYTALASLVRDQIGQRWVDTSCRYSTQKQKQVYYFSVEFLLGRLLDNNLRNLGLRDVWVEALAELGIDYTELADAEHDAGLGNGGLGRLAACFLDSLASLGLPGHGCGIRYTYGLFKQAIVDGIQMEKPDTWLKDLNIWEYRKTNKAVFVQFGSPLGAVKAVPYDIPVIGYDNNTVNTLRLWSAEVRDELIANYSSMTPDDFRKLLEYKSWVEAISQILYPDDRYEEGRHLRLVQEYFLVSAGVQSIIRHIKSKQGDDLSSLSDQVALHINDTHPSLVIPELMRILMDEEGMGWEQAWEITTNTVSYTNHTVLPEALEKWPISQFQSLLPRIYEIVNEINERFCAELWQRYPGDWDRIAAMAVIADGYVKMAHLAVAGSHSVNGVAQLHSTILQTDLLKLFYQHTPYKFNNKTNGVTHRRWLLAANPGLAGLITDTIGPDWLHRPASLEKLLPYAGDAGFQQKLAAVRQYRKQALAKFILHKDQISLDPQSIFDVHVKRIHAYKRQLLNALRIMELYNRLKDNPQLAILPRTFIFAGKAAPGYFLAKKIIQLITTLAKVINHDQSIQNKLKVVFIENYGVTLAEQIIPATDISEQISTAGKEASGTGNMKFMMNGAITVGTLDGANVEIRDAVGDDNIAIFGLNAEQVTVCYQTGQCNPLTAYNQDERIRRCVNQLIDGSLPVLGDEFKPLYDYLMHTNGAFLELQDFAAYLDAQEKIDRLFRDDAGRWQVAAVNIARSGCFSSDRTISQYAADIWHIRPSTGPAARSKKKTRA</sequence>
<accession>A0A1G9NAJ1</accession>
<evidence type="ECO:0000256" key="9">
    <source>
        <dbReference type="ARBA" id="ARBA00025174"/>
    </source>
</evidence>
<evidence type="ECO:0000256" key="10">
    <source>
        <dbReference type="PIRSR" id="PIRSR000460-1"/>
    </source>
</evidence>
<dbReference type="FunFam" id="3.40.50.2000:FF:000807">
    <property type="entry name" value="Alpha-glucan phosphorylase 2, cytosolic"/>
    <property type="match status" value="1"/>
</dbReference>
<dbReference type="InterPro" id="IPR000811">
    <property type="entry name" value="Glyco_trans_35"/>
</dbReference>
<dbReference type="RefSeq" id="WP_092068916.1">
    <property type="nucleotide sequence ID" value="NZ_FNHB01000001.1"/>
</dbReference>
<gene>
    <name evidence="12" type="ORF">SAMN04488502_101946</name>
</gene>
<dbReference type="InterPro" id="IPR035090">
    <property type="entry name" value="Pyridoxal_P_attach_site"/>
</dbReference>
<evidence type="ECO:0000256" key="4">
    <source>
        <dbReference type="ARBA" id="ARBA00022533"/>
    </source>
</evidence>
<dbReference type="PROSITE" id="PS00102">
    <property type="entry name" value="PHOSPHORYLASE"/>
    <property type="match status" value="1"/>
</dbReference>
<evidence type="ECO:0000256" key="5">
    <source>
        <dbReference type="ARBA" id="ARBA00022676"/>
    </source>
</evidence>
<keyword evidence="4" id="KW-0021">Allosteric enzyme</keyword>
<dbReference type="InterPro" id="IPR011833">
    <property type="entry name" value="Glycg_phsphrylas"/>
</dbReference>